<dbReference type="InterPro" id="IPR029044">
    <property type="entry name" value="Nucleotide-diphossugar_trans"/>
</dbReference>
<keyword evidence="2" id="KW-1185">Reference proteome</keyword>
<dbReference type="Gene3D" id="3.90.550.40">
    <property type="match status" value="1"/>
</dbReference>
<organism evidence="1 2">
    <name type="scientific">Nocardia cerradoensis</name>
    <dbReference type="NCBI Taxonomy" id="85688"/>
    <lineage>
        <taxon>Bacteria</taxon>
        <taxon>Bacillati</taxon>
        <taxon>Actinomycetota</taxon>
        <taxon>Actinomycetes</taxon>
        <taxon>Mycobacteriales</taxon>
        <taxon>Nocardiaceae</taxon>
        <taxon>Nocardia</taxon>
    </lineage>
</organism>
<comment type="caution">
    <text evidence="1">The sequence shown here is derived from an EMBL/GenBank/DDBJ whole genome shotgun (WGS) entry which is preliminary data.</text>
</comment>
<reference evidence="1 2" key="1">
    <citation type="submission" date="2017-07" db="EMBL/GenBank/DDBJ databases">
        <title>First draft Genome Sequence of Nocardia cerradoensis isolated from human infection.</title>
        <authorList>
            <person name="Carrasco G."/>
        </authorList>
    </citation>
    <scope>NUCLEOTIDE SEQUENCE [LARGE SCALE GENOMIC DNA]</scope>
    <source>
        <strain evidence="1 2">CNM20130759</strain>
    </source>
</reference>
<dbReference type="EMBL" id="NGAF01000017">
    <property type="protein sequence ID" value="OXR41824.1"/>
    <property type="molecule type" value="Genomic_DNA"/>
</dbReference>
<accession>A0A231GYY5</accession>
<evidence type="ECO:0000313" key="2">
    <source>
        <dbReference type="Proteomes" id="UP000215506"/>
    </source>
</evidence>
<dbReference type="AlphaFoldDB" id="A0A231GYY5"/>
<gene>
    <name evidence="1" type="ORF">B7C42_06166</name>
</gene>
<sequence>MEPSRCVVLVPTHGSIAPDFARNLARLEHRGYEVRTVTGFAAIDQGRSQMATDALRDGFEGLMWIDSDIAFDVDSVDRLREHDLPVVCGIYAKKGVRGLACHVLPGTGNILFGEGGGLLEIKYAATGFLFTHRDVYETVAEHEQLPVCNLRFDRPTVPYFLPMLVPDGEHTWYLGEDYAFCERARRSGYRIMADSSFRLGHVGTYSYSWEEAGADSHRYASYNYRLG</sequence>
<dbReference type="Proteomes" id="UP000215506">
    <property type="component" value="Unassembled WGS sequence"/>
</dbReference>
<proteinExistence type="predicted"/>
<evidence type="ECO:0000313" key="1">
    <source>
        <dbReference type="EMBL" id="OXR41824.1"/>
    </source>
</evidence>
<evidence type="ECO:0008006" key="3">
    <source>
        <dbReference type="Google" id="ProtNLM"/>
    </source>
</evidence>
<name>A0A231GYY5_9NOCA</name>
<dbReference type="RefSeq" id="WP_036505315.1">
    <property type="nucleotide sequence ID" value="NZ_JAAXOR010000004.1"/>
</dbReference>
<dbReference type="SUPFAM" id="SSF53448">
    <property type="entry name" value="Nucleotide-diphospho-sugar transferases"/>
    <property type="match status" value="1"/>
</dbReference>
<protein>
    <recommendedName>
        <fullName evidence="3">Glycosyltransferase 2-like domain-containing protein</fullName>
    </recommendedName>
</protein>